<dbReference type="Pfam" id="PF03358">
    <property type="entry name" value="FMN_red"/>
    <property type="match status" value="1"/>
</dbReference>
<evidence type="ECO:0000313" key="2">
    <source>
        <dbReference type="EMBL" id="WZW98944.1"/>
    </source>
</evidence>
<sequence length="182" mass="20005">MKIGIIIGSIREGRAGESVGAWVFEDAEKREGASYELIDLKDFDVPLLTDPRHPMSMGKSYDDERVQAWSDAIDACDAYVFVTPEYNHGVPGAFKNAVDVLGGEWMGKAVAFVGYGSVGGVRAIENWRTVLANFQMYDVRPEVNLNLFTDFTDGQATPDPRHRENLAGLFDALEEVGGRLAS</sequence>
<gene>
    <name evidence="2" type="ORF">PCC79_01665</name>
</gene>
<dbReference type="InterPro" id="IPR050712">
    <property type="entry name" value="NAD(P)H-dep_reductase"/>
</dbReference>
<dbReference type="PANTHER" id="PTHR30543:SF21">
    <property type="entry name" value="NAD(P)H-DEPENDENT FMN REDUCTASE LOT6"/>
    <property type="match status" value="1"/>
</dbReference>
<organism evidence="2 3">
    <name type="scientific">Propioniciclava soli</name>
    <dbReference type="NCBI Taxonomy" id="2775081"/>
    <lineage>
        <taxon>Bacteria</taxon>
        <taxon>Bacillati</taxon>
        <taxon>Actinomycetota</taxon>
        <taxon>Actinomycetes</taxon>
        <taxon>Propionibacteriales</taxon>
        <taxon>Propionibacteriaceae</taxon>
        <taxon>Propioniciclava</taxon>
    </lineage>
</organism>
<dbReference type="Gene3D" id="3.40.50.360">
    <property type="match status" value="1"/>
</dbReference>
<protein>
    <submittedName>
        <fullName evidence="2">NAD(P)H-dependent oxidoreductase</fullName>
    </submittedName>
</protein>
<evidence type="ECO:0000313" key="3">
    <source>
        <dbReference type="Proteomes" id="UP001434337"/>
    </source>
</evidence>
<name>A0ABZ3C868_9ACTN</name>
<dbReference type="PANTHER" id="PTHR30543">
    <property type="entry name" value="CHROMATE REDUCTASE"/>
    <property type="match status" value="1"/>
</dbReference>
<accession>A0ABZ3C868</accession>
<dbReference type="InterPro" id="IPR029039">
    <property type="entry name" value="Flavoprotein-like_sf"/>
</dbReference>
<keyword evidence="3" id="KW-1185">Reference proteome</keyword>
<dbReference type="InterPro" id="IPR005025">
    <property type="entry name" value="FMN_Rdtase-like_dom"/>
</dbReference>
<dbReference type="Proteomes" id="UP001434337">
    <property type="component" value="Chromosome"/>
</dbReference>
<dbReference type="EMBL" id="CP115965">
    <property type="protein sequence ID" value="WZW98944.1"/>
    <property type="molecule type" value="Genomic_DNA"/>
</dbReference>
<dbReference type="SUPFAM" id="SSF52218">
    <property type="entry name" value="Flavoproteins"/>
    <property type="match status" value="1"/>
</dbReference>
<dbReference type="RefSeq" id="WP_232548818.1">
    <property type="nucleotide sequence ID" value="NZ_CP115965.1"/>
</dbReference>
<reference evidence="2 3" key="1">
    <citation type="journal article" date="2023" name="Environ Microbiome">
        <title>A coral-associated actinobacterium mitigates coral bleaching under heat stress.</title>
        <authorList>
            <person name="Li J."/>
            <person name="Zou Y."/>
            <person name="Li Q."/>
            <person name="Zhang J."/>
            <person name="Bourne D.G."/>
            <person name="Lyu Y."/>
            <person name="Liu C."/>
            <person name="Zhang S."/>
        </authorList>
    </citation>
    <scope>NUCLEOTIDE SEQUENCE [LARGE SCALE GENOMIC DNA]</scope>
    <source>
        <strain evidence="2 3">SCSIO 13291</strain>
    </source>
</reference>
<proteinExistence type="predicted"/>
<feature type="domain" description="NADPH-dependent FMN reductase-like" evidence="1">
    <location>
        <begin position="1"/>
        <end position="148"/>
    </location>
</feature>
<evidence type="ECO:0000259" key="1">
    <source>
        <dbReference type="Pfam" id="PF03358"/>
    </source>
</evidence>